<feature type="domain" description="Lipase" evidence="6">
    <location>
        <begin position="120"/>
        <end position="373"/>
    </location>
</feature>
<evidence type="ECO:0000256" key="3">
    <source>
        <dbReference type="ARBA" id="ARBA00022525"/>
    </source>
</evidence>
<dbReference type="InterPro" id="IPR013818">
    <property type="entry name" value="Lipase"/>
</dbReference>
<evidence type="ECO:0000256" key="1">
    <source>
        <dbReference type="ARBA" id="ARBA00004613"/>
    </source>
</evidence>
<keyword evidence="4" id="KW-0732">Signal</keyword>
<dbReference type="RefSeq" id="XP_005188970.2">
    <property type="nucleotide sequence ID" value="XM_005188913.3"/>
</dbReference>
<organism evidence="7">
    <name type="scientific">Musca domestica</name>
    <name type="common">House fly</name>
    <dbReference type="NCBI Taxonomy" id="7370"/>
    <lineage>
        <taxon>Eukaryota</taxon>
        <taxon>Metazoa</taxon>
        <taxon>Ecdysozoa</taxon>
        <taxon>Arthropoda</taxon>
        <taxon>Hexapoda</taxon>
        <taxon>Insecta</taxon>
        <taxon>Pterygota</taxon>
        <taxon>Neoptera</taxon>
        <taxon>Endopterygota</taxon>
        <taxon>Diptera</taxon>
        <taxon>Brachycera</taxon>
        <taxon>Muscomorpha</taxon>
        <taxon>Muscoidea</taxon>
        <taxon>Muscidae</taxon>
        <taxon>Musca</taxon>
    </lineage>
</organism>
<comment type="subcellular location">
    <subcellularLocation>
        <location evidence="1">Secreted</location>
    </subcellularLocation>
</comment>
<dbReference type="VEuPathDB" id="VectorBase:MDOMA2_010036"/>
<dbReference type="InterPro" id="IPR029058">
    <property type="entry name" value="AB_hydrolase_fold"/>
</dbReference>
<evidence type="ECO:0000259" key="6">
    <source>
        <dbReference type="Pfam" id="PF00151"/>
    </source>
</evidence>
<keyword evidence="8" id="KW-1185">Reference proteome</keyword>
<accession>A0A1I8MIC7</accession>
<dbReference type="FunFam" id="3.40.50.1820:FF:000122">
    <property type="entry name" value="Vitellogenin-3-like Protein"/>
    <property type="match status" value="1"/>
</dbReference>
<dbReference type="PANTHER" id="PTHR11610">
    <property type="entry name" value="LIPASE"/>
    <property type="match status" value="1"/>
</dbReference>
<dbReference type="Pfam" id="PF00151">
    <property type="entry name" value="Lipase"/>
    <property type="match status" value="1"/>
</dbReference>
<dbReference type="VEuPathDB" id="VectorBase:MDOA005197"/>
<evidence type="ECO:0000313" key="7">
    <source>
        <dbReference type="EnsemblMetazoa" id="MDOA005197-PA"/>
    </source>
</evidence>
<reference evidence="7" key="1">
    <citation type="submission" date="2020-05" db="UniProtKB">
        <authorList>
            <consortium name="EnsemblMetazoa"/>
        </authorList>
    </citation>
    <scope>IDENTIFICATION</scope>
    <source>
        <strain evidence="7">Aabys</strain>
    </source>
</reference>
<dbReference type="eggNOG" id="ENOG502SRF1">
    <property type="taxonomic scope" value="Eukaryota"/>
</dbReference>
<dbReference type="GeneID" id="101898278"/>
<dbReference type="GO" id="GO:0017171">
    <property type="term" value="F:serine hydrolase activity"/>
    <property type="evidence" value="ECO:0007669"/>
    <property type="project" value="TreeGrafter"/>
</dbReference>
<evidence type="ECO:0000256" key="4">
    <source>
        <dbReference type="ARBA" id="ARBA00022729"/>
    </source>
</evidence>
<comment type="similarity">
    <text evidence="2 5">Belongs to the AB hydrolase superfamily. Lipase family.</text>
</comment>
<dbReference type="PRINTS" id="PR00821">
    <property type="entry name" value="TAGLIPASE"/>
</dbReference>
<dbReference type="GO" id="GO:0005615">
    <property type="term" value="C:extracellular space"/>
    <property type="evidence" value="ECO:0007669"/>
    <property type="project" value="TreeGrafter"/>
</dbReference>
<sequence>MGLQPRVMKFIGTIILIISLTVKGTAGMHINRSILGSSASDIVRGLSSQSIREIPAPDQLFSTAIKVLLGFPEQAVFTVLNQACSIYLASGAINPRITPNVEEMYFELRTPCKNISVPIAQPEQLVNLEEFDAEKKVVIFVSGWGSDGKEDSYIQDFANAFFCRGEHNVVYINTGNSVQTLYTWSAFNTEEVGNILAESLKGLTESVPVENIHLVGHSLGAQIVGKAGRQFKDLTGQSLPRITGLDPANPCFNEGEELSGISRGDATFVDIIHSNPGVLGKPKSLGDVDFYPDGKRAIKPGCVRFGCSHERSIRYYIETVYPANEQNFLGKRCNSLQSLNAGHCDGTEHAMGYAVDHDLKGNYYLNVNADQPYGKNAPADAVVQPNQCGLCGSQ</sequence>
<dbReference type="GO" id="GO:0016298">
    <property type="term" value="F:lipase activity"/>
    <property type="evidence" value="ECO:0007669"/>
    <property type="project" value="InterPro"/>
</dbReference>
<dbReference type="InterPro" id="IPR033906">
    <property type="entry name" value="Lipase_N"/>
</dbReference>
<protein>
    <submittedName>
        <fullName evidence="9">Vitellogenin-1-like</fullName>
    </submittedName>
</protein>
<evidence type="ECO:0000313" key="8">
    <source>
        <dbReference type="Proteomes" id="UP001652621"/>
    </source>
</evidence>
<evidence type="ECO:0000256" key="5">
    <source>
        <dbReference type="RuleBase" id="RU004262"/>
    </source>
</evidence>
<dbReference type="PANTHER" id="PTHR11610:SF149">
    <property type="entry name" value="FI01450P-RELATED"/>
    <property type="match status" value="1"/>
</dbReference>
<gene>
    <name evidence="7" type="primary">101898278</name>
    <name evidence="9" type="synonym">LOC101898278</name>
</gene>
<name>A0A1I8MIC7_MUSDO</name>
<dbReference type="CDD" id="cd00707">
    <property type="entry name" value="Pancreat_lipase_like"/>
    <property type="match status" value="1"/>
</dbReference>
<evidence type="ECO:0000313" key="9">
    <source>
        <dbReference type="RefSeq" id="XP_005188970.2"/>
    </source>
</evidence>
<evidence type="ECO:0000256" key="2">
    <source>
        <dbReference type="ARBA" id="ARBA00010701"/>
    </source>
</evidence>
<dbReference type="KEGG" id="mde:101898278"/>
<proteinExistence type="inferred from homology"/>
<keyword evidence="3" id="KW-0964">Secreted</keyword>
<dbReference type="Proteomes" id="UP001652621">
    <property type="component" value="Unplaced"/>
</dbReference>
<dbReference type="OrthoDB" id="199913at2759"/>
<dbReference type="SUPFAM" id="SSF53474">
    <property type="entry name" value="alpha/beta-Hydrolases"/>
    <property type="match status" value="1"/>
</dbReference>
<dbReference type="InterPro" id="IPR000734">
    <property type="entry name" value="TAG_lipase"/>
</dbReference>
<dbReference type="AlphaFoldDB" id="A0A1I8MIC7"/>
<dbReference type="Gene3D" id="3.40.50.1820">
    <property type="entry name" value="alpha/beta hydrolase"/>
    <property type="match status" value="1"/>
</dbReference>
<reference evidence="9" key="2">
    <citation type="submission" date="2025-04" db="UniProtKB">
        <authorList>
            <consortium name="RefSeq"/>
        </authorList>
    </citation>
    <scope>IDENTIFICATION</scope>
    <source>
        <strain evidence="9">Aabys</strain>
    </source>
</reference>
<dbReference type="GO" id="GO:0016042">
    <property type="term" value="P:lipid catabolic process"/>
    <property type="evidence" value="ECO:0007669"/>
    <property type="project" value="TreeGrafter"/>
</dbReference>
<dbReference type="EnsemblMetazoa" id="MDOA005197-RA">
    <property type="protein sequence ID" value="MDOA005197-PA"/>
    <property type="gene ID" value="MDOA005197"/>
</dbReference>